<dbReference type="GO" id="GO:0005886">
    <property type="term" value="C:plasma membrane"/>
    <property type="evidence" value="ECO:0007669"/>
    <property type="project" value="TreeGrafter"/>
</dbReference>
<dbReference type="InterPro" id="IPR003758">
    <property type="entry name" value="LpxK"/>
</dbReference>
<keyword evidence="14" id="KW-0472">Membrane</keyword>
<comment type="pathway">
    <text evidence="2 13">Glycolipid biosynthesis; lipid IV(A) biosynthesis; lipid IV(A) from (3R)-3-hydroxytetradecanoyl-[acyl-carrier-protein] and UDP-N-acetyl-alpha-D-glucosamine: step 6/6.</text>
</comment>
<evidence type="ECO:0000256" key="9">
    <source>
        <dbReference type="ARBA" id="ARBA00022777"/>
    </source>
</evidence>
<dbReference type="AlphaFoldDB" id="A0A1G9K9W5"/>
<keyword evidence="6 13" id="KW-0441">Lipid A biosynthesis</keyword>
<dbReference type="UniPathway" id="UPA00359">
    <property type="reaction ID" value="UER00482"/>
</dbReference>
<evidence type="ECO:0000256" key="5">
    <source>
        <dbReference type="ARBA" id="ARBA00022516"/>
    </source>
</evidence>
<dbReference type="NCBIfam" id="TIGR00682">
    <property type="entry name" value="lpxK"/>
    <property type="match status" value="1"/>
</dbReference>
<gene>
    <name evidence="13" type="primary">lpxK</name>
    <name evidence="15" type="ORF">SAMN05428953_13822</name>
</gene>
<keyword evidence="11 13" id="KW-0443">Lipid metabolism</keyword>
<evidence type="ECO:0000256" key="10">
    <source>
        <dbReference type="ARBA" id="ARBA00022840"/>
    </source>
</evidence>
<dbReference type="InterPro" id="IPR027417">
    <property type="entry name" value="P-loop_NTPase"/>
</dbReference>
<keyword evidence="8 13" id="KW-0547">Nucleotide-binding</keyword>
<dbReference type="GO" id="GO:0009245">
    <property type="term" value="P:lipid A biosynthetic process"/>
    <property type="evidence" value="ECO:0007669"/>
    <property type="project" value="UniProtKB-UniRule"/>
</dbReference>
<keyword evidence="10 13" id="KW-0067">ATP-binding</keyword>
<dbReference type="PANTHER" id="PTHR42724:SF1">
    <property type="entry name" value="TETRAACYLDISACCHARIDE 4'-KINASE, MITOCHONDRIAL-RELATED"/>
    <property type="match status" value="1"/>
</dbReference>
<evidence type="ECO:0000256" key="6">
    <source>
        <dbReference type="ARBA" id="ARBA00022556"/>
    </source>
</evidence>
<dbReference type="EMBL" id="FNEE01000038">
    <property type="protein sequence ID" value="SDL46215.1"/>
    <property type="molecule type" value="Genomic_DNA"/>
</dbReference>
<dbReference type="RefSeq" id="WP_091600517.1">
    <property type="nucleotide sequence ID" value="NZ_FNEE01000038.1"/>
</dbReference>
<evidence type="ECO:0000256" key="8">
    <source>
        <dbReference type="ARBA" id="ARBA00022741"/>
    </source>
</evidence>
<comment type="catalytic activity">
    <reaction evidence="13">
        <text>a lipid A disaccharide + ATP = a lipid IVA + ADP + H(+)</text>
        <dbReference type="Rhea" id="RHEA:67840"/>
        <dbReference type="ChEBI" id="CHEBI:15378"/>
        <dbReference type="ChEBI" id="CHEBI:30616"/>
        <dbReference type="ChEBI" id="CHEBI:176343"/>
        <dbReference type="ChEBI" id="CHEBI:176425"/>
        <dbReference type="ChEBI" id="CHEBI:456216"/>
        <dbReference type="EC" id="2.7.1.130"/>
    </reaction>
</comment>
<dbReference type="GO" id="GO:0009029">
    <property type="term" value="F:lipid-A 4'-kinase activity"/>
    <property type="evidence" value="ECO:0007669"/>
    <property type="project" value="UniProtKB-UniRule"/>
</dbReference>
<keyword evidence="14" id="KW-0812">Transmembrane</keyword>
<keyword evidence="5 13" id="KW-0444">Lipid biosynthesis</keyword>
<keyword evidence="14" id="KW-1133">Transmembrane helix</keyword>
<evidence type="ECO:0000256" key="7">
    <source>
        <dbReference type="ARBA" id="ARBA00022679"/>
    </source>
</evidence>
<evidence type="ECO:0000256" key="2">
    <source>
        <dbReference type="ARBA" id="ARBA00004870"/>
    </source>
</evidence>
<evidence type="ECO:0000256" key="14">
    <source>
        <dbReference type="SAM" id="Phobius"/>
    </source>
</evidence>
<evidence type="ECO:0000256" key="13">
    <source>
        <dbReference type="HAMAP-Rule" id="MF_00409"/>
    </source>
</evidence>
<dbReference type="GO" id="GO:0005524">
    <property type="term" value="F:ATP binding"/>
    <property type="evidence" value="ECO:0007669"/>
    <property type="project" value="UniProtKB-UniRule"/>
</dbReference>
<feature type="binding site" evidence="13">
    <location>
        <begin position="54"/>
        <end position="61"/>
    </location>
    <ligand>
        <name>ATP</name>
        <dbReference type="ChEBI" id="CHEBI:30616"/>
    </ligand>
</feature>
<keyword evidence="16" id="KW-1185">Reference proteome</keyword>
<accession>A0A1G9K9W5</accession>
<dbReference type="Proteomes" id="UP000198894">
    <property type="component" value="Unassembled WGS sequence"/>
</dbReference>
<dbReference type="HAMAP" id="MF_00409">
    <property type="entry name" value="LpxK"/>
    <property type="match status" value="1"/>
</dbReference>
<feature type="transmembrane region" description="Helical" evidence="14">
    <location>
        <begin position="15"/>
        <end position="32"/>
    </location>
</feature>
<evidence type="ECO:0000256" key="11">
    <source>
        <dbReference type="ARBA" id="ARBA00023098"/>
    </source>
</evidence>
<protein>
    <recommendedName>
        <fullName evidence="4 13">Tetraacyldisaccharide 4'-kinase</fullName>
        <ecNumber evidence="3 13">2.7.1.130</ecNumber>
    </recommendedName>
    <alternativeName>
        <fullName evidence="12 13">Lipid A 4'-kinase</fullName>
    </alternativeName>
</protein>
<evidence type="ECO:0000256" key="1">
    <source>
        <dbReference type="ARBA" id="ARBA00002274"/>
    </source>
</evidence>
<organism evidence="15 16">
    <name type="scientific">Mesorhizobium muleiense</name>
    <dbReference type="NCBI Taxonomy" id="1004279"/>
    <lineage>
        <taxon>Bacteria</taxon>
        <taxon>Pseudomonadati</taxon>
        <taxon>Pseudomonadota</taxon>
        <taxon>Alphaproteobacteria</taxon>
        <taxon>Hyphomicrobiales</taxon>
        <taxon>Phyllobacteriaceae</taxon>
        <taxon>Mesorhizobium</taxon>
    </lineage>
</organism>
<proteinExistence type="inferred from homology"/>
<name>A0A1G9K9W5_9HYPH</name>
<dbReference type="PANTHER" id="PTHR42724">
    <property type="entry name" value="TETRAACYLDISACCHARIDE 4'-KINASE"/>
    <property type="match status" value="1"/>
</dbReference>
<keyword evidence="9 13" id="KW-0418">Kinase</keyword>
<keyword evidence="7 13" id="KW-0808">Transferase</keyword>
<dbReference type="GO" id="GO:0009244">
    <property type="term" value="P:lipopolysaccharide core region biosynthetic process"/>
    <property type="evidence" value="ECO:0007669"/>
    <property type="project" value="TreeGrafter"/>
</dbReference>
<reference evidence="16" key="1">
    <citation type="submission" date="2016-10" db="EMBL/GenBank/DDBJ databases">
        <authorList>
            <person name="Varghese N."/>
            <person name="Submissions S."/>
        </authorList>
    </citation>
    <scope>NUCLEOTIDE SEQUENCE [LARGE SCALE GENOMIC DNA]</scope>
    <source>
        <strain evidence="16">CGMCC 1.11022</strain>
    </source>
</reference>
<sequence length="342" mass="36675">MASEAPPFWWEEPDWRALALAPLSAVYALVAGRRMRSAAREKIEAPVLCVGNFTVGGTGKTPVAIALARQARRMQLNPGFLSRGHGGSFARPHVVDPHHDAAKHVGDEPLLLAAHAPVAVTPNRAAGARLLLEKHGCDFLIMDDGFQSARIHIDYALVVVDARYGVGNGRVIPGGPLRAGIVDQLVFTSALLKMGEGLAADAVVRQAARAGRPIFEAHTRPTSKAGLAGKRYLAFAGIGHPDKFFDTVRQAGGEVALARSFPDHHFYGKDELAELATTARGAGLGLITTAKDAARLRHDAASADFLGQLDVLEIDTVFDPDHVPERIIVETLDAWRQRKLQG</sequence>
<comment type="function">
    <text evidence="1 13">Transfers the gamma-phosphate of ATP to the 4'-position of a tetraacyldisaccharide 1-phosphate intermediate (termed DS-1-P) to form tetraacyldisaccharide 1,4'-bis-phosphate (lipid IVA).</text>
</comment>
<dbReference type="EC" id="2.7.1.130" evidence="3 13"/>
<dbReference type="SUPFAM" id="SSF52540">
    <property type="entry name" value="P-loop containing nucleoside triphosphate hydrolases"/>
    <property type="match status" value="1"/>
</dbReference>
<evidence type="ECO:0000313" key="16">
    <source>
        <dbReference type="Proteomes" id="UP000198894"/>
    </source>
</evidence>
<evidence type="ECO:0000256" key="4">
    <source>
        <dbReference type="ARBA" id="ARBA00016436"/>
    </source>
</evidence>
<dbReference type="Pfam" id="PF02606">
    <property type="entry name" value="LpxK"/>
    <property type="match status" value="1"/>
</dbReference>
<evidence type="ECO:0000256" key="3">
    <source>
        <dbReference type="ARBA" id="ARBA00012071"/>
    </source>
</evidence>
<comment type="similarity">
    <text evidence="13">Belongs to the LpxK family.</text>
</comment>
<evidence type="ECO:0000256" key="12">
    <source>
        <dbReference type="ARBA" id="ARBA00029757"/>
    </source>
</evidence>
<evidence type="ECO:0000313" key="15">
    <source>
        <dbReference type="EMBL" id="SDL46215.1"/>
    </source>
</evidence>